<evidence type="ECO:0000259" key="5">
    <source>
        <dbReference type="Pfam" id="PF01321"/>
    </source>
</evidence>
<dbReference type="SUPFAM" id="SSF53092">
    <property type="entry name" value="Creatinase/prolidase N-terminal domain"/>
    <property type="match status" value="1"/>
</dbReference>
<evidence type="ECO:0000259" key="4">
    <source>
        <dbReference type="Pfam" id="PF00557"/>
    </source>
</evidence>
<dbReference type="InterPro" id="IPR001131">
    <property type="entry name" value="Peptidase_M24B_aminopep-P_CS"/>
</dbReference>
<accession>A0A7J2TJI0</accession>
<dbReference type="EMBL" id="DSLA01000096">
    <property type="protein sequence ID" value="HEH35733.1"/>
    <property type="molecule type" value="Genomic_DNA"/>
</dbReference>
<name>A0A7J2TJI0_ARCFL</name>
<dbReference type="Pfam" id="PF00557">
    <property type="entry name" value="Peptidase_M24"/>
    <property type="match status" value="1"/>
</dbReference>
<organism evidence="6">
    <name type="scientific">Archaeoglobus fulgidus</name>
    <dbReference type="NCBI Taxonomy" id="2234"/>
    <lineage>
        <taxon>Archaea</taxon>
        <taxon>Methanobacteriati</taxon>
        <taxon>Methanobacteriota</taxon>
        <taxon>Archaeoglobi</taxon>
        <taxon>Archaeoglobales</taxon>
        <taxon>Archaeoglobaceae</taxon>
        <taxon>Archaeoglobus</taxon>
    </lineage>
</organism>
<dbReference type="InterPro" id="IPR036005">
    <property type="entry name" value="Creatinase/aminopeptidase-like"/>
</dbReference>
<dbReference type="PANTHER" id="PTHR46112:SF2">
    <property type="entry name" value="XAA-PRO AMINOPEPTIDASE P-RELATED"/>
    <property type="match status" value="1"/>
</dbReference>
<feature type="domain" description="Creatinase N-terminal" evidence="5">
    <location>
        <begin position="4"/>
        <end position="122"/>
    </location>
</feature>
<dbReference type="InterPro" id="IPR050659">
    <property type="entry name" value="Peptidase_M24B"/>
</dbReference>
<evidence type="ECO:0000256" key="2">
    <source>
        <dbReference type="ARBA" id="ARBA00022801"/>
    </source>
</evidence>
<feature type="domain" description="Peptidase M24" evidence="4">
    <location>
        <begin position="145"/>
        <end position="345"/>
    </location>
</feature>
<evidence type="ECO:0000256" key="3">
    <source>
        <dbReference type="RuleBase" id="RU000590"/>
    </source>
</evidence>
<dbReference type="GO" id="GO:0004177">
    <property type="term" value="F:aminopeptidase activity"/>
    <property type="evidence" value="ECO:0007669"/>
    <property type="project" value="UniProtKB-KW"/>
</dbReference>
<dbReference type="SUPFAM" id="SSF55920">
    <property type="entry name" value="Creatinase/aminopeptidase"/>
    <property type="match status" value="1"/>
</dbReference>
<dbReference type="InterPro" id="IPR029149">
    <property type="entry name" value="Creatin/AminoP/Spt16_N"/>
</dbReference>
<keyword evidence="6" id="KW-0031">Aminopeptidase</keyword>
<dbReference type="Gene3D" id="3.90.230.10">
    <property type="entry name" value="Creatinase/methionine aminopeptidase superfamily"/>
    <property type="match status" value="1"/>
</dbReference>
<keyword evidence="6" id="KW-0645">Protease</keyword>
<dbReference type="GO" id="GO:0046872">
    <property type="term" value="F:metal ion binding"/>
    <property type="evidence" value="ECO:0007669"/>
    <property type="project" value="UniProtKB-KW"/>
</dbReference>
<proteinExistence type="inferred from homology"/>
<sequence length="364" mass="41457">MVIETIREKGADFFVMQSGNANFLYATKFRSSSMMFYIVGTDGTELLLLPEMELRRALRESRVKEIASYEMLGYEEKIKEFKNPKNAIAEILVQVLKEGRAKKVLIPNDFPSFFAFILQKNMEVEVIDNPFLKQRAIKSGQEVAEIRENCQKIVQIFPKIMKMIRNKRSSCEEIRSFLEKELWIRGLIAEDTICSTGKLSADPHELGSGKIEEHVLIDVFPRNRKGYYADFTRTVIIEQNSKLKEMLSAVIEAQKKAFSMLRDGVNGRDVHNAVKDVLRSYGFETKKGEGFIHSTGHGIGLEVHEEPRIGDSDVELKSGMVVTIEPGLYYKDVGGVRVEDVVLIKKDGCEILTPFERFLVQCNP</sequence>
<dbReference type="InterPro" id="IPR000587">
    <property type="entry name" value="Creatinase_N"/>
</dbReference>
<comment type="caution">
    <text evidence="6">The sequence shown here is derived from an EMBL/GenBank/DDBJ whole genome shotgun (WGS) entry which is preliminary data.</text>
</comment>
<reference evidence="6" key="1">
    <citation type="journal article" date="2020" name="mSystems">
        <title>Genome- and Community-Level Interaction Insights into Carbon Utilization and Element Cycling Functions of Hydrothermarchaeota in Hydrothermal Sediment.</title>
        <authorList>
            <person name="Zhou Z."/>
            <person name="Liu Y."/>
            <person name="Xu W."/>
            <person name="Pan J."/>
            <person name="Luo Z.H."/>
            <person name="Li M."/>
        </authorList>
    </citation>
    <scope>NUCLEOTIDE SEQUENCE [LARGE SCALE GENOMIC DNA]</scope>
    <source>
        <strain evidence="6">SpSt-26</strain>
    </source>
</reference>
<dbReference type="InterPro" id="IPR000994">
    <property type="entry name" value="Pept_M24"/>
</dbReference>
<protein>
    <submittedName>
        <fullName evidence="6">Aminopeptidase P family protein</fullName>
    </submittedName>
</protein>
<gene>
    <name evidence="6" type="ORF">ENP88_06265</name>
</gene>
<dbReference type="AlphaFoldDB" id="A0A7J2TJI0"/>
<dbReference type="Pfam" id="PF01321">
    <property type="entry name" value="Creatinase_N"/>
    <property type="match status" value="1"/>
</dbReference>
<keyword evidence="2" id="KW-0378">Hydrolase</keyword>
<evidence type="ECO:0000256" key="1">
    <source>
        <dbReference type="ARBA" id="ARBA00022723"/>
    </source>
</evidence>
<keyword evidence="1 3" id="KW-0479">Metal-binding</keyword>
<dbReference type="PROSITE" id="PS00491">
    <property type="entry name" value="PROLINE_PEPTIDASE"/>
    <property type="match status" value="1"/>
</dbReference>
<dbReference type="PANTHER" id="PTHR46112">
    <property type="entry name" value="AMINOPEPTIDASE"/>
    <property type="match status" value="1"/>
</dbReference>
<dbReference type="Gene3D" id="3.40.350.10">
    <property type="entry name" value="Creatinase/prolidase N-terminal domain"/>
    <property type="match status" value="1"/>
</dbReference>
<evidence type="ECO:0000313" key="6">
    <source>
        <dbReference type="EMBL" id="HEH35733.1"/>
    </source>
</evidence>
<comment type="similarity">
    <text evidence="3">Belongs to the peptidase M24B family.</text>
</comment>